<dbReference type="AlphaFoldDB" id="A0A059ZMJ2"/>
<gene>
    <name evidence="3" type="ORF">Acaty_c0349</name>
</gene>
<protein>
    <recommendedName>
        <fullName evidence="2">DUF374 domain-containing protein</fullName>
    </recommendedName>
</protein>
<dbReference type="InterPro" id="IPR007172">
    <property type="entry name" value="DUF374"/>
</dbReference>
<dbReference type="eggNOG" id="COG2121">
    <property type="taxonomic scope" value="Bacteria"/>
</dbReference>
<evidence type="ECO:0000259" key="2">
    <source>
        <dbReference type="Pfam" id="PF04028"/>
    </source>
</evidence>
<feature type="domain" description="DUF374" evidence="2">
    <location>
        <begin position="67"/>
        <end position="131"/>
    </location>
</feature>
<evidence type="ECO:0000256" key="1">
    <source>
        <dbReference type="SAM" id="MobiDB-lite"/>
    </source>
</evidence>
<proteinExistence type="predicted"/>
<evidence type="ECO:0000313" key="3">
    <source>
        <dbReference type="EMBL" id="AIA54239.1"/>
    </source>
</evidence>
<dbReference type="Proteomes" id="UP000005522">
    <property type="component" value="Chromosome"/>
</dbReference>
<name>A0A059ZMJ2_ACICK</name>
<dbReference type="RefSeq" id="WP_004870385.1">
    <property type="nucleotide sequence ID" value="NZ_CP005986.1"/>
</dbReference>
<dbReference type="CDD" id="cd07983">
    <property type="entry name" value="LPLAT_DUF374-like"/>
    <property type="match status" value="1"/>
</dbReference>
<dbReference type="HOGENOM" id="CLU_086327_1_1_6"/>
<organism evidence="3 4">
    <name type="scientific">Acidithiobacillus caldus (strain ATCC 51756 / DSM 8584 / KU)</name>
    <dbReference type="NCBI Taxonomy" id="637389"/>
    <lineage>
        <taxon>Bacteria</taxon>
        <taxon>Pseudomonadati</taxon>
        <taxon>Pseudomonadota</taxon>
        <taxon>Acidithiobacillia</taxon>
        <taxon>Acidithiobacillales</taxon>
        <taxon>Acidithiobacillaceae</taxon>
        <taxon>Acidithiobacillus</taxon>
    </lineage>
</organism>
<feature type="compositionally biased region" description="Basic and acidic residues" evidence="1">
    <location>
        <begin position="222"/>
        <end position="237"/>
    </location>
</feature>
<reference evidence="3 4" key="1">
    <citation type="journal article" date="2009" name="J. Bacteriol.">
        <title>Draft genome sequence of the extremely acidophilic bacterium Acidithiobacillus caldus ATCC 51756 reveals metabolic versatility in the genus Acidithiobacillus.</title>
        <authorList>
            <person name="Valdes J."/>
            <person name="Quatrini R."/>
            <person name="Hallberg K."/>
            <person name="Dopson M."/>
            <person name="Valenzuela P.D."/>
            <person name="Holmes D.S."/>
        </authorList>
    </citation>
    <scope>NUCLEOTIDE SEQUENCE [LARGE SCALE GENOMIC DNA]</scope>
    <source>
        <strain evidence="4">ATCC 51756 / DSM 8584 / KU</strain>
    </source>
</reference>
<dbReference type="KEGG" id="acz:Acaty_c0349"/>
<evidence type="ECO:0000313" key="4">
    <source>
        <dbReference type="Proteomes" id="UP000005522"/>
    </source>
</evidence>
<dbReference type="GeneID" id="92930367"/>
<dbReference type="EMBL" id="CP005986">
    <property type="protein sequence ID" value="AIA54239.1"/>
    <property type="molecule type" value="Genomic_DNA"/>
</dbReference>
<sequence>MRLSGRSLDLAAWLAALILGSIGRSLRWREEGAEGVRALVARGQPFILVFWHGRLAMLPRLYREVGGRRVKILISDHRDGELIARAMAHWGFGAVRGSTRRGAVRGAKGMLRAAREGYDLAITPDGPRGPREVLQAGVVDLARLSGLPLVPVTFSARWAWEFGSWDRFLLPRPGSRALALWGEPVWVGRNQSPAAADELTRQLEDTLRRMRQRADALVGRRPCRERGGSRKRIEPGE</sequence>
<dbReference type="Pfam" id="PF04028">
    <property type="entry name" value="DUF374"/>
    <property type="match status" value="1"/>
</dbReference>
<feature type="region of interest" description="Disordered" evidence="1">
    <location>
        <begin position="213"/>
        <end position="237"/>
    </location>
</feature>
<accession>A0A059ZMJ2</accession>